<dbReference type="AlphaFoldDB" id="A0A8B6GDF8"/>
<dbReference type="GO" id="GO:0008270">
    <property type="term" value="F:zinc ion binding"/>
    <property type="evidence" value="ECO:0007669"/>
    <property type="project" value="UniProtKB-KW"/>
</dbReference>
<proteinExistence type="predicted"/>
<sequence>MGNTLQATNELSNPKAPLNDFRNIPAVRSVSQFGYDEKIVKEVFDTLKKAGTSDITSTVLLEAIFNLEEKSKQTQENSNHTQTGIEESQSTIGPVIATQVNNEPASDPELELSVRSLEEENQNLKDQQTCKICLDEPIAIVFLPCGHLAACVTCAPALRRCPICRTFIKGTVKAIMC</sequence>
<dbReference type="CDD" id="cd16713">
    <property type="entry name" value="RING-HC_BIRC2_3_7"/>
    <property type="match status" value="1"/>
</dbReference>
<dbReference type="Pfam" id="PF13920">
    <property type="entry name" value="zf-C3HC4_3"/>
    <property type="match status" value="1"/>
</dbReference>
<feature type="compositionally biased region" description="Polar residues" evidence="4">
    <location>
        <begin position="74"/>
        <end position="91"/>
    </location>
</feature>
<accession>A0A8B6GDF8</accession>
<keyword evidence="7" id="KW-1185">Reference proteome</keyword>
<evidence type="ECO:0000313" key="6">
    <source>
        <dbReference type="EMBL" id="VDI62400.1"/>
    </source>
</evidence>
<organism evidence="6 7">
    <name type="scientific">Mytilus galloprovincialis</name>
    <name type="common">Mediterranean mussel</name>
    <dbReference type="NCBI Taxonomy" id="29158"/>
    <lineage>
        <taxon>Eukaryota</taxon>
        <taxon>Metazoa</taxon>
        <taxon>Spiralia</taxon>
        <taxon>Lophotrochozoa</taxon>
        <taxon>Mollusca</taxon>
        <taxon>Bivalvia</taxon>
        <taxon>Autobranchia</taxon>
        <taxon>Pteriomorphia</taxon>
        <taxon>Mytilida</taxon>
        <taxon>Mytiloidea</taxon>
        <taxon>Mytilidae</taxon>
        <taxon>Mytilinae</taxon>
        <taxon>Mytilus</taxon>
    </lineage>
</organism>
<evidence type="ECO:0000256" key="4">
    <source>
        <dbReference type="SAM" id="MobiDB-lite"/>
    </source>
</evidence>
<reference evidence="6" key="1">
    <citation type="submission" date="2018-11" db="EMBL/GenBank/DDBJ databases">
        <authorList>
            <person name="Alioto T."/>
            <person name="Alioto T."/>
        </authorList>
    </citation>
    <scope>NUCLEOTIDE SEQUENCE</scope>
</reference>
<dbReference type="GO" id="GO:0043027">
    <property type="term" value="F:cysteine-type endopeptidase inhibitor activity involved in apoptotic process"/>
    <property type="evidence" value="ECO:0007669"/>
    <property type="project" value="TreeGrafter"/>
</dbReference>
<gene>
    <name evidence="6" type="ORF">MGAL_10B044215</name>
</gene>
<dbReference type="Proteomes" id="UP000596742">
    <property type="component" value="Unassembled WGS sequence"/>
</dbReference>
<feature type="domain" description="RING-type" evidence="5">
    <location>
        <begin position="130"/>
        <end position="165"/>
    </location>
</feature>
<dbReference type="GO" id="GO:0061630">
    <property type="term" value="F:ubiquitin protein ligase activity"/>
    <property type="evidence" value="ECO:0007669"/>
    <property type="project" value="TreeGrafter"/>
</dbReference>
<dbReference type="GO" id="GO:0005737">
    <property type="term" value="C:cytoplasm"/>
    <property type="evidence" value="ECO:0007669"/>
    <property type="project" value="TreeGrafter"/>
</dbReference>
<evidence type="ECO:0000256" key="3">
    <source>
        <dbReference type="PROSITE-ProRule" id="PRU00175"/>
    </source>
</evidence>
<dbReference type="InterPro" id="IPR001841">
    <property type="entry name" value="Znf_RING"/>
</dbReference>
<protein>
    <recommendedName>
        <fullName evidence="5">RING-type domain-containing protein</fullName>
    </recommendedName>
</protein>
<dbReference type="PANTHER" id="PTHR10044">
    <property type="entry name" value="INHIBITOR OF APOPTOSIS"/>
    <property type="match status" value="1"/>
</dbReference>
<feature type="region of interest" description="Disordered" evidence="4">
    <location>
        <begin position="71"/>
        <end position="91"/>
    </location>
</feature>
<comment type="caution">
    <text evidence="6">The sequence shown here is derived from an EMBL/GenBank/DDBJ whole genome shotgun (WGS) entry which is preliminary data.</text>
</comment>
<evidence type="ECO:0000313" key="7">
    <source>
        <dbReference type="Proteomes" id="UP000596742"/>
    </source>
</evidence>
<dbReference type="Gene3D" id="3.30.40.10">
    <property type="entry name" value="Zinc/RING finger domain, C3HC4 (zinc finger)"/>
    <property type="match status" value="1"/>
</dbReference>
<dbReference type="InterPro" id="IPR050784">
    <property type="entry name" value="IAP"/>
</dbReference>
<dbReference type="InterPro" id="IPR013083">
    <property type="entry name" value="Znf_RING/FYVE/PHD"/>
</dbReference>
<keyword evidence="2" id="KW-0862">Zinc</keyword>
<dbReference type="GO" id="GO:0031398">
    <property type="term" value="P:positive regulation of protein ubiquitination"/>
    <property type="evidence" value="ECO:0007669"/>
    <property type="project" value="TreeGrafter"/>
</dbReference>
<keyword evidence="1 3" id="KW-0479">Metal-binding</keyword>
<dbReference type="EMBL" id="UYJE01008248">
    <property type="protein sequence ID" value="VDI62400.1"/>
    <property type="molecule type" value="Genomic_DNA"/>
</dbReference>
<name>A0A8B6GDF8_MYTGA</name>
<dbReference type="SUPFAM" id="SSF57850">
    <property type="entry name" value="RING/U-box"/>
    <property type="match status" value="1"/>
</dbReference>
<dbReference type="GO" id="GO:0005634">
    <property type="term" value="C:nucleus"/>
    <property type="evidence" value="ECO:0007669"/>
    <property type="project" value="TreeGrafter"/>
</dbReference>
<dbReference type="GO" id="GO:0051726">
    <property type="term" value="P:regulation of cell cycle"/>
    <property type="evidence" value="ECO:0007669"/>
    <property type="project" value="TreeGrafter"/>
</dbReference>
<evidence type="ECO:0000259" key="5">
    <source>
        <dbReference type="PROSITE" id="PS50089"/>
    </source>
</evidence>
<dbReference type="GO" id="GO:0043066">
    <property type="term" value="P:negative regulation of apoptotic process"/>
    <property type="evidence" value="ECO:0007669"/>
    <property type="project" value="TreeGrafter"/>
</dbReference>
<dbReference type="OrthoDB" id="10251804at2759"/>
<keyword evidence="1 3" id="KW-0863">Zinc-finger</keyword>
<evidence type="ECO:0000256" key="2">
    <source>
        <dbReference type="ARBA" id="ARBA00022833"/>
    </source>
</evidence>
<dbReference type="SMART" id="SM00184">
    <property type="entry name" value="RING"/>
    <property type="match status" value="1"/>
</dbReference>
<dbReference type="PROSITE" id="PS50089">
    <property type="entry name" value="ZF_RING_2"/>
    <property type="match status" value="1"/>
</dbReference>
<dbReference type="FunFam" id="3.30.40.10:FF:000184">
    <property type="entry name" value="Baculoviral IAP repeat containing 2"/>
    <property type="match status" value="1"/>
</dbReference>
<evidence type="ECO:0000256" key="1">
    <source>
        <dbReference type="ARBA" id="ARBA00022771"/>
    </source>
</evidence>
<dbReference type="PANTHER" id="PTHR10044:SF139">
    <property type="entry name" value="DEATH-ASSOCIATED INHIBITOR OF APOPTOSIS 2"/>
    <property type="match status" value="1"/>
</dbReference>